<dbReference type="InterPro" id="IPR025991">
    <property type="entry name" value="Chemoreceptor_zinc-bind_dom"/>
</dbReference>
<evidence type="ECO:0000259" key="3">
    <source>
        <dbReference type="PROSITE" id="PS50111"/>
    </source>
</evidence>
<dbReference type="InterPro" id="IPR009050">
    <property type="entry name" value="Globin-like_sf"/>
</dbReference>
<dbReference type="Pfam" id="PF11563">
    <property type="entry name" value="Protoglobin"/>
    <property type="match status" value="1"/>
</dbReference>
<protein>
    <submittedName>
        <fullName evidence="4">Chemotaxis protein</fullName>
    </submittedName>
    <submittedName>
        <fullName evidence="5">Methyl-accepting chemotaxis sensory transducer</fullName>
    </submittedName>
</protein>
<dbReference type="RefSeq" id="WP_024363285.1">
    <property type="nucleotide sequence ID" value="NZ_BJNS01000030.1"/>
</dbReference>
<dbReference type="AlphaFoldDB" id="A0A2S0K2G0"/>
<proteinExistence type="predicted"/>
<dbReference type="EMBL" id="UFSZ01000001">
    <property type="protein sequence ID" value="SUV16553.1"/>
    <property type="molecule type" value="Genomic_DNA"/>
</dbReference>
<evidence type="ECO:0000313" key="4">
    <source>
        <dbReference type="EMBL" id="AVK97536.1"/>
    </source>
</evidence>
<dbReference type="PROSITE" id="PS50111">
    <property type="entry name" value="CHEMOTAXIS_TRANSDUC_2"/>
    <property type="match status" value="1"/>
</dbReference>
<evidence type="ECO:0000313" key="5">
    <source>
        <dbReference type="EMBL" id="SUV16553.1"/>
    </source>
</evidence>
<dbReference type="Gene3D" id="1.10.287.950">
    <property type="entry name" value="Methyl-accepting chemotaxis protein"/>
    <property type="match status" value="1"/>
</dbReference>
<name>A0A2S0K2G0_LYSSH</name>
<dbReference type="SUPFAM" id="SSF58104">
    <property type="entry name" value="Methyl-accepting chemotaxis protein (MCP) signaling domain"/>
    <property type="match status" value="1"/>
</dbReference>
<evidence type="ECO:0000313" key="7">
    <source>
        <dbReference type="Proteomes" id="UP000255295"/>
    </source>
</evidence>
<sequence length="575" mass="65547">MVFFINKSNKWDQYINASKTDLPKVGERAKERLSFLGVDQETLNRVKQSANILAPFKKEMIDKFYGRIQSEHIFNQLIVQHATVDRLREKIEQYIDQFLEAEVDQHYIVTRIKIGEYNSRINLTAENFVAAHDLLIQIMTTILMEKLHRHPKRMIESVVAVQKLAAYDKQLIVEVYMENTFKYFLNEVSDMLNDMMSLDTIKQLLSNMQKKIDETHSVTAATEEMSASIHGVANYAVEVAEGTDEAVHSAEESGKVVDETMEDIKQVGHVYGKIVKNVEQLNQEIDYTQDIVRIIKEIADQTNLLALNASIEAARAGEHGRGFSVVASEVRKLSEHTKEEIVKIIANMESLQNVSLEVIEGIDQTEKLVEKSVVGAESASEALISIVEMMKGINESTSQIAAMSEEQTATIVDIASRNASIYDNSVESQEISKRTAKTFFEISNKMDTYRKKFLNINVKLTSKDILKVAKTDHLLWKWRVYNLILGIGTIDSKEMISHKECRLGNWYYGDLPNHVKSKKTFKDLEQPHMKVHQSAQLAVKCFEMNDPIGIEKAFEELEKYSEIVLGLLTDLEKEL</sequence>
<dbReference type="Proteomes" id="UP000238825">
    <property type="component" value="Chromosome"/>
</dbReference>
<dbReference type="InterPro" id="IPR012292">
    <property type="entry name" value="Globin/Proto"/>
</dbReference>
<dbReference type="Proteomes" id="UP000255295">
    <property type="component" value="Unassembled WGS sequence"/>
</dbReference>
<reference evidence="4 6" key="1">
    <citation type="submission" date="2017-03" db="EMBL/GenBank/DDBJ databases">
        <title>The whole genome sequencing and assembly of Lysinibacillus sphaericus DSM 28T strain.</title>
        <authorList>
            <person name="Lee Y.-J."/>
            <person name="Yi H."/>
            <person name="Bahn Y.-S."/>
            <person name="Kim J.F."/>
            <person name="Lee D.-W."/>
        </authorList>
    </citation>
    <scope>NUCLEOTIDE SEQUENCE [LARGE SCALE GENOMIC DNA]</scope>
    <source>
        <strain evidence="4 6">DSM 28</strain>
    </source>
</reference>
<dbReference type="InterPro" id="IPR004089">
    <property type="entry name" value="MCPsignal_dom"/>
</dbReference>
<dbReference type="Gene3D" id="1.10.490.10">
    <property type="entry name" value="Globins"/>
    <property type="match status" value="1"/>
</dbReference>
<reference evidence="5 7" key="2">
    <citation type="submission" date="2018-06" db="EMBL/GenBank/DDBJ databases">
        <authorList>
            <consortium name="Pathogen Informatics"/>
            <person name="Doyle S."/>
        </authorList>
    </citation>
    <scope>NUCLEOTIDE SEQUENCE [LARGE SCALE GENOMIC DNA]</scope>
    <source>
        <strain evidence="5 7">NCTC10338</strain>
    </source>
</reference>
<dbReference type="GO" id="GO:0020037">
    <property type="term" value="F:heme binding"/>
    <property type="evidence" value="ECO:0007669"/>
    <property type="project" value="InterPro"/>
</dbReference>
<dbReference type="InterPro" id="IPR044398">
    <property type="entry name" value="Globin-sensor_dom"/>
</dbReference>
<dbReference type="CDD" id="cd01068">
    <property type="entry name" value="globin_sensor"/>
    <property type="match status" value="1"/>
</dbReference>
<evidence type="ECO:0000256" key="2">
    <source>
        <dbReference type="PROSITE-ProRule" id="PRU00284"/>
    </source>
</evidence>
<dbReference type="GO" id="GO:0007165">
    <property type="term" value="P:signal transduction"/>
    <property type="evidence" value="ECO:0007669"/>
    <property type="project" value="UniProtKB-KW"/>
</dbReference>
<dbReference type="Gene3D" id="1.20.120.30">
    <property type="entry name" value="Aspartate receptor, ligand-binding domain"/>
    <property type="match status" value="1"/>
</dbReference>
<dbReference type="GO" id="GO:0016020">
    <property type="term" value="C:membrane"/>
    <property type="evidence" value="ECO:0007669"/>
    <property type="project" value="InterPro"/>
</dbReference>
<dbReference type="SUPFAM" id="SSF46458">
    <property type="entry name" value="Globin-like"/>
    <property type="match status" value="1"/>
</dbReference>
<accession>A0A2S0K2G0</accession>
<feature type="domain" description="Methyl-accepting transducer" evidence="3">
    <location>
        <begin position="200"/>
        <end position="422"/>
    </location>
</feature>
<dbReference type="CDD" id="cd11386">
    <property type="entry name" value="MCP_signal"/>
    <property type="match status" value="1"/>
</dbReference>
<keyword evidence="1 2" id="KW-0807">Transducer</keyword>
<evidence type="ECO:0000313" key="6">
    <source>
        <dbReference type="Proteomes" id="UP000238825"/>
    </source>
</evidence>
<dbReference type="GeneID" id="48277562"/>
<dbReference type="InterPro" id="IPR039379">
    <property type="entry name" value="Protoglobin_sensor_dom"/>
</dbReference>
<dbReference type="SMART" id="SM00283">
    <property type="entry name" value="MA"/>
    <property type="match status" value="1"/>
</dbReference>
<dbReference type="GO" id="GO:0019825">
    <property type="term" value="F:oxygen binding"/>
    <property type="evidence" value="ECO:0007669"/>
    <property type="project" value="InterPro"/>
</dbReference>
<dbReference type="PANTHER" id="PTHR32089">
    <property type="entry name" value="METHYL-ACCEPTING CHEMOTAXIS PROTEIN MCPB"/>
    <property type="match status" value="1"/>
</dbReference>
<dbReference type="Pfam" id="PF13682">
    <property type="entry name" value="CZB"/>
    <property type="match status" value="1"/>
</dbReference>
<evidence type="ECO:0000256" key="1">
    <source>
        <dbReference type="ARBA" id="ARBA00023224"/>
    </source>
</evidence>
<gene>
    <name evidence="5" type="primary">mcp2_1</name>
    <name evidence="4" type="ORF">LS41612_15275</name>
    <name evidence="5" type="ORF">NCTC10338_01633</name>
</gene>
<dbReference type="Pfam" id="PF00015">
    <property type="entry name" value="MCPsignal"/>
    <property type="match status" value="1"/>
</dbReference>
<dbReference type="PANTHER" id="PTHR32089:SF112">
    <property type="entry name" value="LYSOZYME-LIKE PROTEIN-RELATED"/>
    <property type="match status" value="1"/>
</dbReference>
<dbReference type="EMBL" id="CP019980">
    <property type="protein sequence ID" value="AVK97536.1"/>
    <property type="molecule type" value="Genomic_DNA"/>
</dbReference>
<organism evidence="4 6">
    <name type="scientific">Lysinibacillus sphaericus</name>
    <name type="common">Bacillus sphaericus</name>
    <dbReference type="NCBI Taxonomy" id="1421"/>
    <lineage>
        <taxon>Bacteria</taxon>
        <taxon>Bacillati</taxon>
        <taxon>Bacillota</taxon>
        <taxon>Bacilli</taxon>
        <taxon>Bacillales</taxon>
        <taxon>Bacillaceae</taxon>
        <taxon>Lysinibacillus</taxon>
    </lineage>
</organism>